<keyword evidence="1" id="KW-0732">Signal</keyword>
<reference evidence="2 3" key="1">
    <citation type="submission" date="2019-11" db="EMBL/GenBank/DDBJ databases">
        <title>Whole genome sequence of Oryza granulata.</title>
        <authorList>
            <person name="Li W."/>
        </authorList>
    </citation>
    <scope>NUCLEOTIDE SEQUENCE [LARGE SCALE GENOMIC DNA]</scope>
    <source>
        <strain evidence="3">cv. Menghai</strain>
        <tissue evidence="2">Leaf</tissue>
    </source>
</reference>
<feature type="chain" id="PRO_5036174251" evidence="1">
    <location>
        <begin position="17"/>
        <end position="190"/>
    </location>
</feature>
<dbReference type="Proteomes" id="UP000479710">
    <property type="component" value="Unassembled WGS sequence"/>
</dbReference>
<dbReference type="EMBL" id="SPHZ02000001">
    <property type="protein sequence ID" value="KAF0934509.1"/>
    <property type="molecule type" value="Genomic_DNA"/>
</dbReference>
<dbReference type="EMBL" id="SPHZ02000001">
    <property type="protein sequence ID" value="KAF0934507.1"/>
    <property type="molecule type" value="Genomic_DNA"/>
</dbReference>
<dbReference type="EMBL" id="SPHZ02000001">
    <property type="protein sequence ID" value="KAF0934502.1"/>
    <property type="molecule type" value="Genomic_DNA"/>
</dbReference>
<evidence type="ECO:0000256" key="1">
    <source>
        <dbReference type="SAM" id="SignalP"/>
    </source>
</evidence>
<dbReference type="EMBL" id="SPHZ02000001">
    <property type="protein sequence ID" value="KAF0934504.1"/>
    <property type="molecule type" value="Genomic_DNA"/>
</dbReference>
<organism evidence="2 3">
    <name type="scientific">Oryza meyeriana var. granulata</name>
    <dbReference type="NCBI Taxonomy" id="110450"/>
    <lineage>
        <taxon>Eukaryota</taxon>
        <taxon>Viridiplantae</taxon>
        <taxon>Streptophyta</taxon>
        <taxon>Embryophyta</taxon>
        <taxon>Tracheophyta</taxon>
        <taxon>Spermatophyta</taxon>
        <taxon>Magnoliopsida</taxon>
        <taxon>Liliopsida</taxon>
        <taxon>Poales</taxon>
        <taxon>Poaceae</taxon>
        <taxon>BOP clade</taxon>
        <taxon>Oryzoideae</taxon>
        <taxon>Oryzeae</taxon>
        <taxon>Oryzinae</taxon>
        <taxon>Oryza</taxon>
        <taxon>Oryza meyeriana</taxon>
    </lineage>
</organism>
<gene>
    <name evidence="2" type="ORF">E2562_025608</name>
</gene>
<dbReference type="EMBL" id="SPHZ02000001">
    <property type="protein sequence ID" value="KAF0934506.1"/>
    <property type="molecule type" value="Genomic_DNA"/>
</dbReference>
<sequence>MAIWIWLAMDSTSSRARCAVVPLVVLHGHMLPLPSACASSCCNPDIGIEAICHRTCASRPRALIVVADRFLAAAQAPRHADFDSAAIPPTVRQLSRLASSPEASALSGALTAGVLRGYAVASGSTPADEVAFLDRLLNRILPLPSNASRPPLPAALGASSCLLSTPPNPIRWKLKALFPCAGCSTVQSLV</sequence>
<proteinExistence type="predicted"/>
<protein>
    <submittedName>
        <fullName evidence="2">Uncharacterized protein</fullName>
    </submittedName>
</protein>
<dbReference type="EMBL" id="SPHZ02000001">
    <property type="protein sequence ID" value="KAF0934510.1"/>
    <property type="molecule type" value="Genomic_DNA"/>
</dbReference>
<name>A0A6G1FC98_9ORYZ</name>
<dbReference type="EMBL" id="SPHZ02000001">
    <property type="protein sequence ID" value="KAF0934503.1"/>
    <property type="molecule type" value="Genomic_DNA"/>
</dbReference>
<dbReference type="EMBL" id="SPHZ02000001">
    <property type="protein sequence ID" value="KAF0934508.1"/>
    <property type="molecule type" value="Genomic_DNA"/>
</dbReference>
<dbReference type="EMBL" id="SPHZ02000001">
    <property type="protein sequence ID" value="KAF0934505.1"/>
    <property type="molecule type" value="Genomic_DNA"/>
</dbReference>
<keyword evidence="3" id="KW-1185">Reference proteome</keyword>
<comment type="caution">
    <text evidence="2">The sequence shown here is derived from an EMBL/GenBank/DDBJ whole genome shotgun (WGS) entry which is preliminary data.</text>
</comment>
<evidence type="ECO:0000313" key="2">
    <source>
        <dbReference type="EMBL" id="KAF0934504.1"/>
    </source>
</evidence>
<feature type="signal peptide" evidence="1">
    <location>
        <begin position="1"/>
        <end position="16"/>
    </location>
</feature>
<accession>A0A6G1FC98</accession>
<evidence type="ECO:0000313" key="3">
    <source>
        <dbReference type="Proteomes" id="UP000479710"/>
    </source>
</evidence>
<dbReference type="AlphaFoldDB" id="A0A6G1FC98"/>